<evidence type="ECO:0000256" key="8">
    <source>
        <dbReference type="SAM" id="Phobius"/>
    </source>
</evidence>
<evidence type="ECO:0000313" key="12">
    <source>
        <dbReference type="Proteomes" id="UP000034688"/>
    </source>
</evidence>
<dbReference type="InterPro" id="IPR001173">
    <property type="entry name" value="Glyco_trans_2-like"/>
</dbReference>
<keyword evidence="6 8" id="KW-1133">Transmembrane helix</keyword>
<evidence type="ECO:0000256" key="7">
    <source>
        <dbReference type="ARBA" id="ARBA00023136"/>
    </source>
</evidence>
<protein>
    <submittedName>
        <fullName evidence="11">Dolichyl-phosphate beta-D-mannosyltransferase</fullName>
    </submittedName>
</protein>
<dbReference type="GO" id="GO:0000271">
    <property type="term" value="P:polysaccharide biosynthetic process"/>
    <property type="evidence" value="ECO:0007669"/>
    <property type="project" value="InterPro"/>
</dbReference>
<dbReference type="CDD" id="cd06442">
    <property type="entry name" value="DPM1_like"/>
    <property type="match status" value="1"/>
</dbReference>
<proteinExistence type="inferred from homology"/>
<evidence type="ECO:0000259" key="9">
    <source>
        <dbReference type="Pfam" id="PF00535"/>
    </source>
</evidence>
<dbReference type="GO" id="GO:0004582">
    <property type="term" value="F:dolichyl-phosphate beta-D-mannosyltransferase activity"/>
    <property type="evidence" value="ECO:0007669"/>
    <property type="project" value="InterPro"/>
</dbReference>
<dbReference type="GO" id="GO:0016020">
    <property type="term" value="C:membrane"/>
    <property type="evidence" value="ECO:0007669"/>
    <property type="project" value="UniProtKB-SubCell"/>
</dbReference>
<evidence type="ECO:0000256" key="2">
    <source>
        <dbReference type="ARBA" id="ARBA00006739"/>
    </source>
</evidence>
<feature type="transmembrane region" description="Helical" evidence="8">
    <location>
        <begin position="342"/>
        <end position="361"/>
    </location>
</feature>
<comment type="caution">
    <text evidence="11">The sequence shown here is derived from an EMBL/GenBank/DDBJ whole genome shotgun (WGS) entry which is preliminary data.</text>
</comment>
<feature type="transmembrane region" description="Helical" evidence="8">
    <location>
        <begin position="242"/>
        <end position="264"/>
    </location>
</feature>
<accession>A0A0G0B9K7</accession>
<dbReference type="AlphaFoldDB" id="A0A0G0B9K7"/>
<reference evidence="11 12" key="1">
    <citation type="journal article" date="2015" name="Nature">
        <title>rRNA introns, odd ribosomes, and small enigmatic genomes across a large radiation of phyla.</title>
        <authorList>
            <person name="Brown C.T."/>
            <person name="Hug L.A."/>
            <person name="Thomas B.C."/>
            <person name="Sharon I."/>
            <person name="Castelle C.J."/>
            <person name="Singh A."/>
            <person name="Wilkins M.J."/>
            <person name="Williams K.H."/>
            <person name="Banfield J.F."/>
        </authorList>
    </citation>
    <scope>NUCLEOTIDE SEQUENCE [LARGE SCALE GENOMIC DNA]</scope>
</reference>
<comment type="similarity">
    <text evidence="2">Belongs to the glycosyltransferase 2 family.</text>
</comment>
<dbReference type="Pfam" id="PF00535">
    <property type="entry name" value="Glycos_transf_2"/>
    <property type="match status" value="1"/>
</dbReference>
<evidence type="ECO:0000256" key="4">
    <source>
        <dbReference type="ARBA" id="ARBA00022679"/>
    </source>
</evidence>
<name>A0A0G0B9K7_9BACT</name>
<keyword evidence="4 11" id="KW-0808">Transferase</keyword>
<dbReference type="InterPro" id="IPR039528">
    <property type="entry name" value="DPM1-like"/>
</dbReference>
<feature type="transmembrane region" description="Helical" evidence="8">
    <location>
        <begin position="314"/>
        <end position="336"/>
    </location>
</feature>
<dbReference type="Proteomes" id="UP000034688">
    <property type="component" value="Unassembled WGS sequence"/>
</dbReference>
<evidence type="ECO:0000256" key="3">
    <source>
        <dbReference type="ARBA" id="ARBA00022676"/>
    </source>
</evidence>
<feature type="domain" description="GtrA/DPMS transmembrane" evidence="10">
    <location>
        <begin position="244"/>
        <end position="366"/>
    </location>
</feature>
<keyword evidence="3 11" id="KW-0328">Glycosyltransferase</keyword>
<evidence type="ECO:0000313" key="11">
    <source>
        <dbReference type="EMBL" id="KKP60411.1"/>
    </source>
</evidence>
<feature type="domain" description="Glycosyltransferase 2-like" evidence="9">
    <location>
        <begin position="6"/>
        <end position="169"/>
    </location>
</feature>
<gene>
    <name evidence="11" type="ORF">UR54_C0013G0002</name>
</gene>
<dbReference type="Pfam" id="PF04138">
    <property type="entry name" value="GtrA_DPMS_TM"/>
    <property type="match status" value="1"/>
</dbReference>
<keyword evidence="5 8" id="KW-0812">Transmembrane</keyword>
<evidence type="ECO:0000256" key="6">
    <source>
        <dbReference type="ARBA" id="ARBA00022989"/>
    </source>
</evidence>
<evidence type="ECO:0000256" key="1">
    <source>
        <dbReference type="ARBA" id="ARBA00004141"/>
    </source>
</evidence>
<organism evidence="11 12">
    <name type="scientific">Candidatus Roizmanbacteria bacterium GW2011_GWA2_34_18</name>
    <dbReference type="NCBI Taxonomy" id="1618477"/>
    <lineage>
        <taxon>Bacteria</taxon>
        <taxon>Candidatus Roizmaniibacteriota</taxon>
    </lineage>
</organism>
<sequence>MKKALIVLPTFNEAGTIEKLIEDILAQNQKLPNWDIEVLINDSFSTDDTAKIVKVLQKKFSKKIYLLETKKEGLGKAYHQAFTYAIDKIKPFVIFQMDADFSHNPNDIPLFLEKIEKGADFVIGSRYIKGGSIPKNWGWYRKILSIFGNLTIRFGFMKLKIHDWTSGFRAIKSWIVKDTLAFVKNYSGYVFQIALLDHAIKKNAKINNVPINFIDRKYGKSKIIFTQYIFQILLYIFNNSSFVKFVIVGLIGFAIDFGISYFMIEKIHQAVWLTTLLSSETAIASNFIMNNFWSFSHKKIEGDAINFIFSFFKFNFVSSGSVAIQTIGMQILVVVFGRKLWYLYKILIIAFIIIPYSYILYNKFIWKSK</sequence>
<evidence type="ECO:0000256" key="5">
    <source>
        <dbReference type="ARBA" id="ARBA00022692"/>
    </source>
</evidence>
<dbReference type="InterPro" id="IPR007267">
    <property type="entry name" value="GtrA_DPMS_TM"/>
</dbReference>
<dbReference type="STRING" id="1618477.UR54_C0013G0002"/>
<comment type="subcellular location">
    <subcellularLocation>
        <location evidence="1">Membrane</location>
        <topology evidence="1">Multi-pass membrane protein</topology>
    </subcellularLocation>
</comment>
<dbReference type="PATRIC" id="fig|1618477.3.peg.261"/>
<dbReference type="InterPro" id="IPR029044">
    <property type="entry name" value="Nucleotide-diphossugar_trans"/>
</dbReference>
<dbReference type="EMBL" id="LBPP01000013">
    <property type="protein sequence ID" value="KKP60411.1"/>
    <property type="molecule type" value="Genomic_DNA"/>
</dbReference>
<dbReference type="GO" id="GO:0009247">
    <property type="term" value="P:glycolipid biosynthetic process"/>
    <property type="evidence" value="ECO:0007669"/>
    <property type="project" value="TreeGrafter"/>
</dbReference>
<dbReference type="PANTHER" id="PTHR43398">
    <property type="entry name" value="DOLICHOL-PHOSPHATE MANNOSYLTRANSFERASE SUBUNIT 1"/>
    <property type="match status" value="1"/>
</dbReference>
<dbReference type="PANTHER" id="PTHR43398:SF1">
    <property type="entry name" value="DOLICHOL-PHOSPHATE MANNOSYLTRANSFERASE SUBUNIT 1"/>
    <property type="match status" value="1"/>
</dbReference>
<evidence type="ECO:0000259" key="10">
    <source>
        <dbReference type="Pfam" id="PF04138"/>
    </source>
</evidence>
<keyword evidence="7 8" id="KW-0472">Membrane</keyword>
<dbReference type="SUPFAM" id="SSF53448">
    <property type="entry name" value="Nucleotide-diphospho-sugar transferases"/>
    <property type="match status" value="1"/>
</dbReference>
<dbReference type="Gene3D" id="3.90.550.10">
    <property type="entry name" value="Spore Coat Polysaccharide Biosynthesis Protein SpsA, Chain A"/>
    <property type="match status" value="1"/>
</dbReference>